<organism evidence="1 2">
    <name type="scientific">Adineta steineri</name>
    <dbReference type="NCBI Taxonomy" id="433720"/>
    <lineage>
        <taxon>Eukaryota</taxon>
        <taxon>Metazoa</taxon>
        <taxon>Spiralia</taxon>
        <taxon>Gnathifera</taxon>
        <taxon>Rotifera</taxon>
        <taxon>Eurotatoria</taxon>
        <taxon>Bdelloidea</taxon>
        <taxon>Adinetida</taxon>
        <taxon>Adinetidae</taxon>
        <taxon>Adineta</taxon>
    </lineage>
</organism>
<dbReference type="EMBL" id="CAJNON010007395">
    <property type="protein sequence ID" value="CAF1541700.1"/>
    <property type="molecule type" value="Genomic_DNA"/>
</dbReference>
<evidence type="ECO:0000313" key="1">
    <source>
        <dbReference type="EMBL" id="CAF1541700.1"/>
    </source>
</evidence>
<feature type="non-terminal residue" evidence="1">
    <location>
        <position position="63"/>
    </location>
</feature>
<dbReference type="OrthoDB" id="10583031at2759"/>
<sequence length="63" mass="7355">MKLYLNLRFDKHPKKDSPKSLITSYDVKLKAPKHILFELKRILGDQWNVPVLNSLWIGSHIGI</sequence>
<comment type="caution">
    <text evidence="1">The sequence shown here is derived from an EMBL/GenBank/DDBJ whole genome shotgun (WGS) entry which is preliminary data.</text>
</comment>
<dbReference type="Proteomes" id="UP000663891">
    <property type="component" value="Unassembled WGS sequence"/>
</dbReference>
<accession>A0A815WJN1</accession>
<protein>
    <submittedName>
        <fullName evidence="1">Uncharacterized protein</fullName>
    </submittedName>
</protein>
<reference evidence="1" key="1">
    <citation type="submission" date="2021-02" db="EMBL/GenBank/DDBJ databases">
        <authorList>
            <person name="Nowell W R."/>
        </authorList>
    </citation>
    <scope>NUCLEOTIDE SEQUENCE</scope>
</reference>
<proteinExistence type="predicted"/>
<dbReference type="AlphaFoldDB" id="A0A815WJN1"/>
<evidence type="ECO:0000313" key="2">
    <source>
        <dbReference type="Proteomes" id="UP000663891"/>
    </source>
</evidence>
<name>A0A815WJN1_9BILA</name>
<gene>
    <name evidence="1" type="ORF">VCS650_LOCUS44033</name>
</gene>